<name>A0A158J1Y4_9BURK</name>
<dbReference type="OrthoDB" id="7888982at2"/>
<evidence type="ECO:0000313" key="2">
    <source>
        <dbReference type="Proteomes" id="UP000054977"/>
    </source>
</evidence>
<dbReference type="Pfam" id="PF12686">
    <property type="entry name" value="DUF3800"/>
    <property type="match status" value="1"/>
</dbReference>
<gene>
    <name evidence="1" type="ORF">AWB65_05753</name>
</gene>
<dbReference type="Proteomes" id="UP000054977">
    <property type="component" value="Unassembled WGS sequence"/>
</dbReference>
<reference evidence="1" key="1">
    <citation type="submission" date="2016-01" db="EMBL/GenBank/DDBJ databases">
        <authorList>
            <person name="Peeters C."/>
        </authorList>
    </citation>
    <scope>NUCLEOTIDE SEQUENCE [LARGE SCALE GENOMIC DNA]</scope>
    <source>
        <strain evidence="1">LMG 22934</strain>
    </source>
</reference>
<protein>
    <submittedName>
        <fullName evidence="1">Uncharacterized protein</fullName>
    </submittedName>
</protein>
<organism evidence="1 2">
    <name type="scientific">Caballeronia humi</name>
    <dbReference type="NCBI Taxonomy" id="326474"/>
    <lineage>
        <taxon>Bacteria</taxon>
        <taxon>Pseudomonadati</taxon>
        <taxon>Pseudomonadota</taxon>
        <taxon>Betaproteobacteria</taxon>
        <taxon>Burkholderiales</taxon>
        <taxon>Burkholderiaceae</taxon>
        <taxon>Caballeronia</taxon>
    </lineage>
</organism>
<dbReference type="EMBL" id="FCNW02000052">
    <property type="protein sequence ID" value="SAL62513.1"/>
    <property type="molecule type" value="Genomic_DNA"/>
</dbReference>
<keyword evidence="2" id="KW-1185">Reference proteome</keyword>
<dbReference type="STRING" id="326474.AWB65_05753"/>
<sequence length="266" mass="30673">MAFAVAVDVSLHRREQIEFHQQMQTRKIVEHIDKMIYEDGRRAVSDLANEISALPLQLYTQLVLQVELVYTVLQYAPLYYVQREPVALANFRWRVDQKDRIPNRYEKVFRKILPALLQSKGLREPMISLEGADYRHFKRFEYEPGKEPNYLKETYGLDAPEAATNSVNVGKLVNDDFRYVDSETFSGVQVADLIASGVRRVLRSNFDSPEKVALALGMNMLQAPKGKTTIRLLSLDQAGHVDERQRRVFDSWADTPGHFDLTKQAR</sequence>
<accession>A0A158J1Y4</accession>
<dbReference type="AlphaFoldDB" id="A0A158J1Y4"/>
<dbReference type="InterPro" id="IPR024524">
    <property type="entry name" value="DUF3800"/>
</dbReference>
<proteinExistence type="predicted"/>
<comment type="caution">
    <text evidence="1">The sequence shown here is derived from an EMBL/GenBank/DDBJ whole genome shotgun (WGS) entry which is preliminary data.</text>
</comment>
<evidence type="ECO:0000313" key="1">
    <source>
        <dbReference type="EMBL" id="SAL62513.1"/>
    </source>
</evidence>
<dbReference type="RefSeq" id="WP_087670371.1">
    <property type="nucleotide sequence ID" value="NZ_FCNW02000052.1"/>
</dbReference>